<evidence type="ECO:0000313" key="8">
    <source>
        <dbReference type="EMBL" id="QAA30968.1"/>
    </source>
</evidence>
<evidence type="ECO:0000256" key="3">
    <source>
        <dbReference type="ARBA" id="ARBA00022692"/>
    </source>
</evidence>
<dbReference type="Pfam" id="PF23750">
    <property type="entry name" value="RsgI_M"/>
    <property type="match status" value="1"/>
</dbReference>
<feature type="domain" description="RsgI N-terminal anti-sigma" evidence="7">
    <location>
        <begin position="151"/>
        <end position="199"/>
    </location>
</feature>
<protein>
    <recommendedName>
        <fullName evidence="7">RsgI N-terminal anti-sigma domain-containing protein</fullName>
    </recommendedName>
</protein>
<evidence type="ECO:0000256" key="2">
    <source>
        <dbReference type="ARBA" id="ARBA00022475"/>
    </source>
</evidence>
<keyword evidence="3 6" id="KW-0812">Transmembrane</keyword>
<organism evidence="8 9">
    <name type="scientific">Clostridium manihotivorum</name>
    <dbReference type="NCBI Taxonomy" id="2320868"/>
    <lineage>
        <taxon>Bacteria</taxon>
        <taxon>Bacillati</taxon>
        <taxon>Bacillota</taxon>
        <taxon>Clostridia</taxon>
        <taxon>Eubacteriales</taxon>
        <taxon>Clostridiaceae</taxon>
        <taxon>Clostridium</taxon>
    </lineage>
</organism>
<name>A0A3R5U3U4_9CLOT</name>
<comment type="subcellular location">
    <subcellularLocation>
        <location evidence="1">Cell membrane</location>
        <topology evidence="1">Single-pass membrane protein</topology>
    </subcellularLocation>
</comment>
<keyword evidence="9" id="KW-1185">Reference proteome</keyword>
<keyword evidence="5 6" id="KW-0472">Membrane</keyword>
<keyword evidence="4 6" id="KW-1133">Transmembrane helix</keyword>
<proteinExistence type="predicted"/>
<evidence type="ECO:0000256" key="1">
    <source>
        <dbReference type="ARBA" id="ARBA00004162"/>
    </source>
</evidence>
<evidence type="ECO:0000256" key="6">
    <source>
        <dbReference type="SAM" id="Phobius"/>
    </source>
</evidence>
<dbReference type="EMBL" id="CP025746">
    <property type="protein sequence ID" value="QAA30968.1"/>
    <property type="molecule type" value="Genomic_DNA"/>
</dbReference>
<feature type="transmembrane region" description="Helical" evidence="6">
    <location>
        <begin position="202"/>
        <end position="221"/>
    </location>
</feature>
<reference evidence="8 9" key="1">
    <citation type="submission" date="2018-01" db="EMBL/GenBank/DDBJ databases">
        <title>Genome Sequencing and Assembly of Anaerobacter polyendosporus strain CT4.</title>
        <authorList>
            <person name="Tachaapaikoon C."/>
            <person name="Sutheeworapong S."/>
            <person name="Jenjaroenpun P."/>
            <person name="Wongsurawat T."/>
            <person name="Nookeaw I."/>
            <person name="Cheawchanlertfa P."/>
            <person name="Kosugi A."/>
            <person name="Cheevadhanarak S."/>
            <person name="Ratanakhanokchai K."/>
        </authorList>
    </citation>
    <scope>NUCLEOTIDE SEQUENCE [LARGE SCALE GENOMIC DNA]</scope>
    <source>
        <strain evidence="8 9">CT4</strain>
    </source>
</reference>
<evidence type="ECO:0000313" key="9">
    <source>
        <dbReference type="Proteomes" id="UP000286268"/>
    </source>
</evidence>
<dbReference type="InterPro" id="IPR024449">
    <property type="entry name" value="Anti-sigma_RsgI_N"/>
</dbReference>
<dbReference type="InterPro" id="IPR055431">
    <property type="entry name" value="RsgI_M"/>
</dbReference>
<dbReference type="PROSITE" id="PS51849">
    <property type="entry name" value="RSGI_N"/>
    <property type="match status" value="1"/>
</dbReference>
<accession>A0A3R5U3U4</accession>
<dbReference type="Proteomes" id="UP000286268">
    <property type="component" value="Chromosome"/>
</dbReference>
<dbReference type="AlphaFoldDB" id="A0A3R5U3U4"/>
<evidence type="ECO:0000256" key="5">
    <source>
        <dbReference type="ARBA" id="ARBA00023136"/>
    </source>
</evidence>
<evidence type="ECO:0000259" key="7">
    <source>
        <dbReference type="PROSITE" id="PS51849"/>
    </source>
</evidence>
<evidence type="ECO:0000256" key="4">
    <source>
        <dbReference type="ARBA" id="ARBA00022989"/>
    </source>
</evidence>
<dbReference type="RefSeq" id="WP_128211488.1">
    <property type="nucleotide sequence ID" value="NZ_CP025746.1"/>
</dbReference>
<sequence>MNPFYKDKYIFLSIPKIKVVRENKISYGKQMALFIRELRLYKVTSKSLVNKTPKYELRNYLLNIAFFIVQNGDILQELVSKRELPISKLTKYIGASRSIIENWRDYLISYVLLLSNSNYLELKKYLNIQEKEDGSSSLSIVNKSKDTSKEHIGISLKGSKNYSDILTSTGEFKRIKNNESDKKIGQELSGYEKRGFKYYKRIIAAVVFFMVLIGSTALYIYNENYTTLVINSNSKMILEINRFKKISEAYSQNANNQKILDSLNIQYDSVDDGVAKLFQYLNEQKFLSNKDILIVISGHKLDNTDLQKLEQYIEDNNKDKKNDKINVTVNNMGDEKKIEYSKEKDQ</sequence>
<dbReference type="GO" id="GO:0005886">
    <property type="term" value="C:plasma membrane"/>
    <property type="evidence" value="ECO:0007669"/>
    <property type="project" value="UniProtKB-SubCell"/>
</dbReference>
<keyword evidence="2" id="KW-1003">Cell membrane</keyword>
<dbReference type="OrthoDB" id="1935858at2"/>
<gene>
    <name evidence="8" type="ORF">C1I91_04440</name>
</gene>
<dbReference type="KEGG" id="cmah:C1I91_04440"/>